<comment type="caution">
    <text evidence="7">The sequence shown here is derived from an EMBL/GenBank/DDBJ whole genome shotgun (WGS) entry which is preliminary data.</text>
</comment>
<dbReference type="Pfam" id="PF03704">
    <property type="entry name" value="BTAD"/>
    <property type="match status" value="1"/>
</dbReference>
<dbReference type="CDD" id="cd15831">
    <property type="entry name" value="BTAD"/>
    <property type="match status" value="1"/>
</dbReference>
<dbReference type="PANTHER" id="PTHR35807:SF1">
    <property type="entry name" value="TRANSCRIPTIONAL REGULATOR REDD"/>
    <property type="match status" value="1"/>
</dbReference>
<organism evidence="7 8">
    <name type="scientific">Micromonospora fiedleri</name>
    <dbReference type="NCBI Taxonomy" id="1157498"/>
    <lineage>
        <taxon>Bacteria</taxon>
        <taxon>Bacillati</taxon>
        <taxon>Actinomycetota</taxon>
        <taxon>Actinomycetes</taxon>
        <taxon>Micromonosporales</taxon>
        <taxon>Micromonosporaceae</taxon>
        <taxon>Micromonospora</taxon>
    </lineage>
</organism>
<feature type="DNA-binding region" description="OmpR/PhoB-type" evidence="5">
    <location>
        <begin position="1"/>
        <end position="94"/>
    </location>
</feature>
<gene>
    <name evidence="7" type="ORF">JMF97_24335</name>
</gene>
<evidence type="ECO:0000256" key="5">
    <source>
        <dbReference type="PROSITE-ProRule" id="PRU01091"/>
    </source>
</evidence>
<dbReference type="SUPFAM" id="SSF48452">
    <property type="entry name" value="TPR-like"/>
    <property type="match status" value="1"/>
</dbReference>
<evidence type="ECO:0000256" key="4">
    <source>
        <dbReference type="ARBA" id="ARBA00023163"/>
    </source>
</evidence>
<dbReference type="SUPFAM" id="SSF46894">
    <property type="entry name" value="C-terminal effector domain of the bipartite response regulators"/>
    <property type="match status" value="1"/>
</dbReference>
<dbReference type="PROSITE" id="PS51755">
    <property type="entry name" value="OMPR_PHOB"/>
    <property type="match status" value="1"/>
</dbReference>
<evidence type="ECO:0000256" key="2">
    <source>
        <dbReference type="ARBA" id="ARBA00023015"/>
    </source>
</evidence>
<evidence type="ECO:0000256" key="3">
    <source>
        <dbReference type="ARBA" id="ARBA00023125"/>
    </source>
</evidence>
<dbReference type="EMBL" id="JAETXL010000009">
    <property type="protein sequence ID" value="MBL6279288.1"/>
    <property type="molecule type" value="Genomic_DNA"/>
</dbReference>
<dbReference type="InterPro" id="IPR051677">
    <property type="entry name" value="AfsR-DnrI-RedD_regulator"/>
</dbReference>
<dbReference type="InterPro" id="IPR036388">
    <property type="entry name" value="WH-like_DNA-bd_sf"/>
</dbReference>
<name>A0ABS1USF2_9ACTN</name>
<dbReference type="InterPro" id="IPR011990">
    <property type="entry name" value="TPR-like_helical_dom_sf"/>
</dbReference>
<keyword evidence="3 5" id="KW-0238">DNA-binding</keyword>
<dbReference type="PANTHER" id="PTHR35807">
    <property type="entry name" value="TRANSCRIPTIONAL REGULATOR REDD-RELATED"/>
    <property type="match status" value="1"/>
</dbReference>
<proteinExistence type="inferred from homology"/>
<comment type="similarity">
    <text evidence="1">Belongs to the AfsR/DnrI/RedD regulatory family.</text>
</comment>
<dbReference type="Gene3D" id="1.10.10.10">
    <property type="entry name" value="Winged helix-like DNA-binding domain superfamily/Winged helix DNA-binding domain"/>
    <property type="match status" value="1"/>
</dbReference>
<keyword evidence="2" id="KW-0805">Transcription regulation</keyword>
<keyword evidence="8" id="KW-1185">Reference proteome</keyword>
<evidence type="ECO:0000256" key="1">
    <source>
        <dbReference type="ARBA" id="ARBA00005820"/>
    </source>
</evidence>
<evidence type="ECO:0000313" key="7">
    <source>
        <dbReference type="EMBL" id="MBL6279288.1"/>
    </source>
</evidence>
<sequence>MLHYRLLGPLEVDVDGTNRTPTAPKVRQVLALLLLSPDRVVSIESFIEEVWDAGPPASAVTTTQTYMYQLRKILHGVRREPVLLTRAPGYLLRMQNAQTDLDAFDRFAAQGRALFAANELERAAERLRQALALWRGPVAMPDVMRGPLLRAHLAALEERRIRVLHERIQVDLTLGRYADLVVELRRLAAERPLDEWLHCRLMAALHGLGRRGEALSAYQRARNVLQEQLGLDPSAELRRMQRLVLAGLPLDTASAPSLAS</sequence>
<dbReference type="Gene3D" id="1.25.40.10">
    <property type="entry name" value="Tetratricopeptide repeat domain"/>
    <property type="match status" value="1"/>
</dbReference>
<evidence type="ECO:0000313" key="8">
    <source>
        <dbReference type="Proteomes" id="UP000661193"/>
    </source>
</evidence>
<dbReference type="SMART" id="SM01043">
    <property type="entry name" value="BTAD"/>
    <property type="match status" value="1"/>
</dbReference>
<accession>A0ABS1USF2</accession>
<dbReference type="SMART" id="SM00862">
    <property type="entry name" value="Trans_reg_C"/>
    <property type="match status" value="1"/>
</dbReference>
<feature type="domain" description="OmpR/PhoB-type" evidence="6">
    <location>
        <begin position="1"/>
        <end position="94"/>
    </location>
</feature>
<dbReference type="Proteomes" id="UP000661193">
    <property type="component" value="Unassembled WGS sequence"/>
</dbReference>
<dbReference type="Pfam" id="PF00486">
    <property type="entry name" value="Trans_reg_C"/>
    <property type="match status" value="1"/>
</dbReference>
<dbReference type="InterPro" id="IPR001867">
    <property type="entry name" value="OmpR/PhoB-type_DNA-bd"/>
</dbReference>
<dbReference type="InterPro" id="IPR016032">
    <property type="entry name" value="Sig_transdc_resp-reg_C-effctor"/>
</dbReference>
<dbReference type="InterPro" id="IPR005158">
    <property type="entry name" value="BTAD"/>
</dbReference>
<dbReference type="RefSeq" id="WP_203223612.1">
    <property type="nucleotide sequence ID" value="NZ_JAETXL010000009.1"/>
</dbReference>
<reference evidence="7 8" key="1">
    <citation type="submission" date="2021-01" db="EMBL/GenBank/DDBJ databases">
        <title>Genome sequencing of Micromonospora fiedleri MG-37.</title>
        <authorList>
            <person name="Moreland P.E.J."/>
            <person name="Stach J.E.M."/>
        </authorList>
    </citation>
    <scope>NUCLEOTIDE SEQUENCE [LARGE SCALE GENOMIC DNA]</scope>
    <source>
        <strain evidence="7 8">MG-37</strain>
    </source>
</reference>
<protein>
    <submittedName>
        <fullName evidence="7">AfsR/SARP family transcriptional regulator</fullName>
    </submittedName>
</protein>
<keyword evidence="4" id="KW-0804">Transcription</keyword>
<evidence type="ECO:0000259" key="6">
    <source>
        <dbReference type="PROSITE" id="PS51755"/>
    </source>
</evidence>